<dbReference type="RefSeq" id="WP_132175344.1">
    <property type="nucleotide sequence ID" value="NZ_SMKX01000155.1"/>
</dbReference>
<dbReference type="AlphaFoldDB" id="A0A4R4YQ76"/>
<evidence type="ECO:0000313" key="1">
    <source>
        <dbReference type="EMBL" id="TDD47273.1"/>
    </source>
</evidence>
<evidence type="ECO:0000313" key="2">
    <source>
        <dbReference type="Proteomes" id="UP000295124"/>
    </source>
</evidence>
<proteinExistence type="predicted"/>
<dbReference type="EMBL" id="SMKX01000155">
    <property type="protein sequence ID" value="TDD47273.1"/>
    <property type="molecule type" value="Genomic_DNA"/>
</dbReference>
<gene>
    <name evidence="1" type="ORF">E1263_34935</name>
</gene>
<sequence length="109" mass="12302">MTPTIQGTKLQFPPAVVDRLLDLLATNDTFRELFAENRHAALVRAGFELSEVELRERSPFSCLIVDRLASKESIAESRDQLRAHLLGAGTHTVVFFLGTDSQYTTRRRN</sequence>
<dbReference type="OrthoDB" id="6008593at2"/>
<comment type="caution">
    <text evidence="1">The sequence shown here is derived from an EMBL/GenBank/DDBJ whole genome shotgun (WGS) entry which is preliminary data.</text>
</comment>
<reference evidence="1 2" key="1">
    <citation type="submission" date="2019-03" db="EMBL/GenBank/DDBJ databases">
        <title>Draft genome sequences of novel Actinobacteria.</title>
        <authorList>
            <person name="Sahin N."/>
            <person name="Ay H."/>
            <person name="Saygin H."/>
        </authorList>
    </citation>
    <scope>NUCLEOTIDE SEQUENCE [LARGE SCALE GENOMIC DNA]</scope>
    <source>
        <strain evidence="1 2">JCM 13523</strain>
    </source>
</reference>
<dbReference type="InterPro" id="IPR030976">
    <property type="entry name" value="Mod_pep_NH_fam"/>
</dbReference>
<dbReference type="Proteomes" id="UP000295124">
    <property type="component" value="Unassembled WGS sequence"/>
</dbReference>
<name>A0A4R4YQ76_9ACTN</name>
<accession>A0A4R4YQ76</accession>
<protein>
    <submittedName>
        <fullName evidence="1">Putative modified peptide</fullName>
    </submittedName>
</protein>
<organism evidence="1 2">
    <name type="scientific">Kribbella antibiotica</name>
    <dbReference type="NCBI Taxonomy" id="190195"/>
    <lineage>
        <taxon>Bacteria</taxon>
        <taxon>Bacillati</taxon>
        <taxon>Actinomycetota</taxon>
        <taxon>Actinomycetes</taxon>
        <taxon>Propionibacteriales</taxon>
        <taxon>Kribbellaceae</taxon>
        <taxon>Kribbella</taxon>
    </lineage>
</organism>
<keyword evidence="2" id="KW-1185">Reference proteome</keyword>
<dbReference type="NCBIfam" id="TIGR04509">
    <property type="entry name" value="mod_pep_NH_fam"/>
    <property type="match status" value="1"/>
</dbReference>